<dbReference type="GO" id="GO:0016881">
    <property type="term" value="F:acid-amino acid ligase activity"/>
    <property type="evidence" value="ECO:0007669"/>
    <property type="project" value="InterPro"/>
</dbReference>
<dbReference type="InterPro" id="IPR013221">
    <property type="entry name" value="Mur_ligase_cen"/>
</dbReference>
<keyword evidence="3" id="KW-0067">ATP-binding</keyword>
<reference evidence="6 7" key="1">
    <citation type="journal article" date="2017" name="ISME J.">
        <title>Potential for microbial H2 and metal transformations associated with novel bacteria and archaea in deep terrestrial subsurface sediments.</title>
        <authorList>
            <person name="Hernsdorf A.W."/>
            <person name="Amano Y."/>
            <person name="Miyakawa K."/>
            <person name="Ise K."/>
            <person name="Suzuki Y."/>
            <person name="Anantharaman K."/>
            <person name="Probst A."/>
            <person name="Burstein D."/>
            <person name="Thomas B.C."/>
            <person name="Banfield J.F."/>
        </authorList>
    </citation>
    <scope>NUCLEOTIDE SEQUENCE [LARGE SCALE GENOMIC DNA]</scope>
    <source>
        <strain evidence="6">HGW-Kuenenbacteria-1</strain>
    </source>
</reference>
<comment type="caution">
    <text evidence="6">The sequence shown here is derived from an EMBL/GenBank/DDBJ whole genome shotgun (WGS) entry which is preliminary data.</text>
</comment>
<dbReference type="GO" id="GO:0005524">
    <property type="term" value="F:ATP binding"/>
    <property type="evidence" value="ECO:0007669"/>
    <property type="project" value="UniProtKB-KW"/>
</dbReference>
<feature type="domain" description="Mur ligase central" evidence="5">
    <location>
        <begin position="92"/>
        <end position="254"/>
    </location>
</feature>
<evidence type="ECO:0000313" key="7">
    <source>
        <dbReference type="Proteomes" id="UP000233414"/>
    </source>
</evidence>
<dbReference type="Proteomes" id="UP000233414">
    <property type="component" value="Unassembled WGS sequence"/>
</dbReference>
<dbReference type="SUPFAM" id="SSF53623">
    <property type="entry name" value="MurD-like peptide ligases, catalytic domain"/>
    <property type="match status" value="1"/>
</dbReference>
<organism evidence="6 7">
    <name type="scientific">Candidatus Kuenenbacteria bacterium HGW-Kuenenbacteria-1</name>
    <dbReference type="NCBI Taxonomy" id="2013812"/>
    <lineage>
        <taxon>Bacteria</taxon>
        <taxon>Candidatus Kueneniibacteriota</taxon>
    </lineage>
</organism>
<dbReference type="AlphaFoldDB" id="A0A2N1UP06"/>
<dbReference type="PANTHER" id="PTHR43024:SF1">
    <property type="entry name" value="UDP-N-ACETYLMURAMOYL-TRIPEPTIDE--D-ALANYL-D-ALANINE LIGASE"/>
    <property type="match status" value="1"/>
</dbReference>
<dbReference type="InterPro" id="IPR051046">
    <property type="entry name" value="MurCDEF_CellWall_CoF430Synth"/>
</dbReference>
<dbReference type="Pfam" id="PF02875">
    <property type="entry name" value="Mur_ligase_C"/>
    <property type="match status" value="1"/>
</dbReference>
<dbReference type="Gene3D" id="3.90.190.20">
    <property type="entry name" value="Mur ligase, C-terminal domain"/>
    <property type="match status" value="1"/>
</dbReference>
<proteinExistence type="predicted"/>
<feature type="domain" description="Mur ligase C-terminal" evidence="4">
    <location>
        <begin position="278"/>
        <end position="404"/>
    </location>
</feature>
<protein>
    <recommendedName>
        <fullName evidence="8">UDP-N-acetylmuramoyl-tripeptide--D-alanyl-D-alanine ligase</fullName>
    </recommendedName>
</protein>
<accession>A0A2N1UP06</accession>
<evidence type="ECO:0000259" key="4">
    <source>
        <dbReference type="Pfam" id="PF02875"/>
    </source>
</evidence>
<dbReference type="InterPro" id="IPR004101">
    <property type="entry name" value="Mur_ligase_C"/>
</dbReference>
<evidence type="ECO:0000313" key="6">
    <source>
        <dbReference type="EMBL" id="PKL72543.1"/>
    </source>
</evidence>
<sequence length="434" mass="48670">MKYLVQKILKILAKKILAKYKPEIIGITGSFGKTSTKEAVFCVLKNQFKVRKSIGSYNNELGVPLTILGCSSAGKSPLKWFNIFIKGLKLIFFKDENYPQILILEMGANKPNDIGYLIKIAPCKIGIITDIGLTHLETFGSLENIIKEKQSIIKQLPPNGWAILNADSKIIKKIKKKTEAQILSFGFSEEADLRSSELILNYKLENNESLNLKDQIAKIKGINFKINYQGNVVPVFLMDVIGEVSVYAALSATAVGIIYKMNLIEISEALREYKSPPGRMNLIKGIKETLLIDGTYNASPKTIEISLEILSRLPCVGQKWAILGNMLELGKFSKEEHKKIGKKIIDNKIDILITLGEQAREIAISAKENGMSNDKIFSFDFPDEAGKFIQNRMEQGDILLIKGSQGMRMEKIVKEIMAEPLRAKELLVRQDWNN</sequence>
<evidence type="ECO:0000256" key="2">
    <source>
        <dbReference type="ARBA" id="ARBA00022741"/>
    </source>
</evidence>
<keyword evidence="2" id="KW-0547">Nucleotide-binding</keyword>
<evidence type="ECO:0000256" key="1">
    <source>
        <dbReference type="ARBA" id="ARBA00022598"/>
    </source>
</evidence>
<evidence type="ECO:0000256" key="3">
    <source>
        <dbReference type="ARBA" id="ARBA00022840"/>
    </source>
</evidence>
<dbReference type="InterPro" id="IPR036615">
    <property type="entry name" value="Mur_ligase_C_dom_sf"/>
</dbReference>
<dbReference type="PANTHER" id="PTHR43024">
    <property type="entry name" value="UDP-N-ACETYLMURAMOYL-TRIPEPTIDE--D-ALANYL-D-ALANINE LIGASE"/>
    <property type="match status" value="1"/>
</dbReference>
<dbReference type="EMBL" id="PGYQ01000002">
    <property type="protein sequence ID" value="PKL72543.1"/>
    <property type="molecule type" value="Genomic_DNA"/>
</dbReference>
<dbReference type="Pfam" id="PF08245">
    <property type="entry name" value="Mur_ligase_M"/>
    <property type="match status" value="2"/>
</dbReference>
<dbReference type="SUPFAM" id="SSF53244">
    <property type="entry name" value="MurD-like peptide ligases, peptide-binding domain"/>
    <property type="match status" value="1"/>
</dbReference>
<feature type="domain" description="Mur ligase central" evidence="5">
    <location>
        <begin position="27"/>
        <end position="69"/>
    </location>
</feature>
<evidence type="ECO:0000259" key="5">
    <source>
        <dbReference type="Pfam" id="PF08245"/>
    </source>
</evidence>
<dbReference type="Gene3D" id="3.40.1190.10">
    <property type="entry name" value="Mur-like, catalytic domain"/>
    <property type="match status" value="1"/>
</dbReference>
<evidence type="ECO:0008006" key="8">
    <source>
        <dbReference type="Google" id="ProtNLM"/>
    </source>
</evidence>
<dbReference type="InterPro" id="IPR036565">
    <property type="entry name" value="Mur-like_cat_sf"/>
</dbReference>
<keyword evidence="1" id="KW-0436">Ligase</keyword>
<name>A0A2N1UP06_9BACT</name>
<gene>
    <name evidence="6" type="ORF">CVV26_00840</name>
</gene>